<proteinExistence type="predicted"/>
<evidence type="ECO:0000313" key="3">
    <source>
        <dbReference type="Proteomes" id="UP000054466"/>
    </source>
</evidence>
<dbReference type="PANTHER" id="PTHR37540">
    <property type="entry name" value="TRANSCRIPTION FACTOR (ACR-2), PUTATIVE-RELATED-RELATED"/>
    <property type="match status" value="1"/>
</dbReference>
<dbReference type="RefSeq" id="XP_016254820.1">
    <property type="nucleotide sequence ID" value="XM_016387892.1"/>
</dbReference>
<name>A0A0D2CXK7_9EURO</name>
<organism evidence="2 3">
    <name type="scientific">Cladophialophora immunda</name>
    <dbReference type="NCBI Taxonomy" id="569365"/>
    <lineage>
        <taxon>Eukaryota</taxon>
        <taxon>Fungi</taxon>
        <taxon>Dikarya</taxon>
        <taxon>Ascomycota</taxon>
        <taxon>Pezizomycotina</taxon>
        <taxon>Eurotiomycetes</taxon>
        <taxon>Chaetothyriomycetidae</taxon>
        <taxon>Chaetothyriales</taxon>
        <taxon>Herpotrichiellaceae</taxon>
        <taxon>Cladophialophora</taxon>
    </lineage>
</organism>
<dbReference type="OrthoDB" id="3469466at2759"/>
<dbReference type="AlphaFoldDB" id="A0A0D2CXK7"/>
<evidence type="ECO:0008006" key="4">
    <source>
        <dbReference type="Google" id="ProtNLM"/>
    </source>
</evidence>
<dbReference type="EMBL" id="KN847040">
    <property type="protein sequence ID" value="KIW34604.1"/>
    <property type="molecule type" value="Genomic_DNA"/>
</dbReference>
<reference evidence="2 3" key="1">
    <citation type="submission" date="2015-01" db="EMBL/GenBank/DDBJ databases">
        <title>The Genome Sequence of Cladophialophora immunda CBS83496.</title>
        <authorList>
            <consortium name="The Broad Institute Genomics Platform"/>
            <person name="Cuomo C."/>
            <person name="de Hoog S."/>
            <person name="Gorbushina A."/>
            <person name="Stielow B."/>
            <person name="Teixiera M."/>
            <person name="Abouelleil A."/>
            <person name="Chapman S.B."/>
            <person name="Priest M."/>
            <person name="Young S.K."/>
            <person name="Wortman J."/>
            <person name="Nusbaum C."/>
            <person name="Birren B."/>
        </authorList>
    </citation>
    <scope>NUCLEOTIDE SEQUENCE [LARGE SCALE GENOMIC DNA]</scope>
    <source>
        <strain evidence="2 3">CBS 83496</strain>
    </source>
</reference>
<gene>
    <name evidence="2" type="ORF">PV07_01378</name>
</gene>
<keyword evidence="3" id="KW-1185">Reference proteome</keyword>
<dbReference type="RefSeq" id="XP_016254821.1">
    <property type="nucleotide sequence ID" value="XM_016387893.1"/>
</dbReference>
<accession>A0A0D2CXK7</accession>
<dbReference type="EMBL" id="KN847040">
    <property type="protein sequence ID" value="KIW34605.1"/>
    <property type="molecule type" value="Genomic_DNA"/>
</dbReference>
<feature type="compositionally biased region" description="Low complexity" evidence="1">
    <location>
        <begin position="55"/>
        <end position="72"/>
    </location>
</feature>
<feature type="region of interest" description="Disordered" evidence="1">
    <location>
        <begin position="50"/>
        <end position="73"/>
    </location>
</feature>
<dbReference type="PANTHER" id="PTHR37540:SF5">
    <property type="entry name" value="TRANSCRIPTION FACTOR DOMAIN-CONTAINING PROTEIN"/>
    <property type="match status" value="1"/>
</dbReference>
<dbReference type="Proteomes" id="UP000054466">
    <property type="component" value="Unassembled WGS sequence"/>
</dbReference>
<dbReference type="GeneID" id="27340572"/>
<sequence>MELTFLPWVEGGQTNDSDRRLQASRRHQHTALAAHRKNRELRSLQRKRLRSVARSDPSLVSSGSSGQPSPSLIHTPWSMTRDAALLAQCPFATGFDIPISPRTMLDTSRWGSLNHFGQLGLSHEFERIFDDALIHQWPAFALATHDAAITEIREAAIRTSLLAPHCLFATIYAGECYRSYFDGRTLHHEMLQLQLKQQALKHLRRAVQDHGGVASDEVLWTITLLAIHGSVRTLKQPRFTVPVYRDNEFYSSVEFERTHLHALRTLVAQKGGLKALTLHGLSNMISMVDTFHSLMNLTKPVFPPLYPAPLLVDSLRETWDDVAKSRFANRQDGFIFLEAFRGGPRLHQIICQVRVLLETFSLCLRNPRRSPDIMLMVHTRRVLQHDALQVRSEGDCFFEVARLSFVVFMAELAWTLPVIGGFHEKVTKLLLEALEECVTRQHWQTYPEFLLWATVMGGLAARQGPRVSSFAAILRDSSMAIDKDSWAYVKSVSQMFLPLEYDLGDLCHDFWDEACDFLSEKTVELV</sequence>
<evidence type="ECO:0000313" key="2">
    <source>
        <dbReference type="EMBL" id="KIW34605.1"/>
    </source>
</evidence>
<dbReference type="VEuPathDB" id="FungiDB:PV07_01378"/>
<evidence type="ECO:0000256" key="1">
    <source>
        <dbReference type="SAM" id="MobiDB-lite"/>
    </source>
</evidence>
<protein>
    <recommendedName>
        <fullName evidence="4">Transcription factor domain-containing protein</fullName>
    </recommendedName>
</protein>